<feature type="compositionally biased region" description="Basic residues" evidence="1">
    <location>
        <begin position="93"/>
        <end position="106"/>
    </location>
</feature>
<keyword evidence="3" id="KW-1185">Reference proteome</keyword>
<dbReference type="EMBL" id="CAUOFW020009291">
    <property type="protein sequence ID" value="CAK9185410.1"/>
    <property type="molecule type" value="Genomic_DNA"/>
</dbReference>
<name>A0ABC8UWE9_9AQUA</name>
<accession>A0ABC8UWE9</accession>
<dbReference type="AlphaFoldDB" id="A0ABC8UWE9"/>
<organism evidence="2 3">
    <name type="scientific">Ilex paraguariensis</name>
    <name type="common">yerba mate</name>
    <dbReference type="NCBI Taxonomy" id="185542"/>
    <lineage>
        <taxon>Eukaryota</taxon>
        <taxon>Viridiplantae</taxon>
        <taxon>Streptophyta</taxon>
        <taxon>Embryophyta</taxon>
        <taxon>Tracheophyta</taxon>
        <taxon>Spermatophyta</taxon>
        <taxon>Magnoliopsida</taxon>
        <taxon>eudicotyledons</taxon>
        <taxon>Gunneridae</taxon>
        <taxon>Pentapetalae</taxon>
        <taxon>asterids</taxon>
        <taxon>campanulids</taxon>
        <taxon>Aquifoliales</taxon>
        <taxon>Aquifoliaceae</taxon>
        <taxon>Ilex</taxon>
    </lineage>
</organism>
<evidence type="ECO:0000313" key="2">
    <source>
        <dbReference type="EMBL" id="CAK9185410.1"/>
    </source>
</evidence>
<sequence length="147" mass="15556">MVGPETYTSDASAVTLPWLSVCHDALMPSPPTDVHISDPSDEVSQGHGIGLPTTPVVVHRSHHRATTPLAYLISLVRGRSQGRGGRFGSVRGRNGRGRGGRGRGSGRGKGGDTILVGDPVSQLCDAEPSQLQDRRSKRLRKKPSCGT</sequence>
<comment type="caution">
    <text evidence="2">The sequence shown here is derived from an EMBL/GenBank/DDBJ whole genome shotgun (WGS) entry which is preliminary data.</text>
</comment>
<evidence type="ECO:0000256" key="1">
    <source>
        <dbReference type="SAM" id="MobiDB-lite"/>
    </source>
</evidence>
<gene>
    <name evidence="2" type="ORF">ILEXP_LOCUS55809</name>
</gene>
<protein>
    <submittedName>
        <fullName evidence="2">Uncharacterized protein</fullName>
    </submittedName>
</protein>
<feature type="compositionally biased region" description="Basic residues" evidence="1">
    <location>
        <begin position="135"/>
        <end position="147"/>
    </location>
</feature>
<proteinExistence type="predicted"/>
<dbReference type="Proteomes" id="UP001642360">
    <property type="component" value="Unassembled WGS sequence"/>
</dbReference>
<reference evidence="2 3" key="1">
    <citation type="submission" date="2024-02" db="EMBL/GenBank/DDBJ databases">
        <authorList>
            <person name="Vignale AGUSTIN F."/>
            <person name="Sosa J E."/>
            <person name="Modenutti C."/>
        </authorList>
    </citation>
    <scope>NUCLEOTIDE SEQUENCE [LARGE SCALE GENOMIC DNA]</scope>
</reference>
<evidence type="ECO:0000313" key="3">
    <source>
        <dbReference type="Proteomes" id="UP001642360"/>
    </source>
</evidence>
<feature type="region of interest" description="Disordered" evidence="1">
    <location>
        <begin position="80"/>
        <end position="147"/>
    </location>
</feature>